<evidence type="ECO:0000259" key="1">
    <source>
        <dbReference type="Pfam" id="PF13449"/>
    </source>
</evidence>
<dbReference type="Proteomes" id="UP000583556">
    <property type="component" value="Unassembled WGS sequence"/>
</dbReference>
<accession>A0A7Y0BRM7</accession>
<reference evidence="2 3" key="1">
    <citation type="submission" date="2020-04" db="EMBL/GenBank/DDBJ databases">
        <title>Novosphingobium sp. TW-4 isolated from soil.</title>
        <authorList>
            <person name="Dahal R.H."/>
            <person name="Chaudhary D.K."/>
        </authorList>
    </citation>
    <scope>NUCLEOTIDE SEQUENCE [LARGE SCALE GENOMIC DNA]</scope>
    <source>
        <strain evidence="2 3">TW-4</strain>
    </source>
</reference>
<feature type="domain" description="Phytase-like" evidence="1">
    <location>
        <begin position="71"/>
        <end position="311"/>
    </location>
</feature>
<dbReference type="InterPro" id="IPR027372">
    <property type="entry name" value="Phytase-like_dom"/>
</dbReference>
<dbReference type="AlphaFoldDB" id="A0A7Y0BRM7"/>
<gene>
    <name evidence="2" type="ORF">HHL27_16670</name>
</gene>
<sequence>MRLIKLFLLLPLLVLLLVAGVIRDRDPLRQLRLEPQGALGLTDLLGASGPIAVGPDVQIVGAWAMRGGFPLFGNYSALTFLPDGRLFALGDRNSYLVMQTPDRGTGPVAVGMPFPATWPDLHISTDAESVSAIAGTGQLLVGREGTDRLAVFDPDMTRFHEIRARELREWGFNQGPEAMRQLADGRLVLIAEMRQHWYDRSRYPGFVFRGIPQPGERPGRFVLDMPEGFRPTELAQLPDGRVLVLGRKFTVTGFYSVIVTAEPKDIRAGAEVRTQEIARIGDSRVRENYEGMAVRPERDGSATIWLVSDSNTMVWLQRTILLKLHVRKAGEAAGRSDPRVG</sequence>
<name>A0A7Y0BRM7_9SPHN</name>
<dbReference type="RefSeq" id="WP_169494521.1">
    <property type="nucleotide sequence ID" value="NZ_JABBGM010000009.1"/>
</dbReference>
<dbReference type="EMBL" id="JABBGM010000009">
    <property type="protein sequence ID" value="NML95310.1"/>
    <property type="molecule type" value="Genomic_DNA"/>
</dbReference>
<dbReference type="Pfam" id="PF13449">
    <property type="entry name" value="Phytase-like"/>
    <property type="match status" value="1"/>
</dbReference>
<organism evidence="2 3">
    <name type="scientific">Novosphingobium olei</name>
    <dbReference type="NCBI Taxonomy" id="2728851"/>
    <lineage>
        <taxon>Bacteria</taxon>
        <taxon>Pseudomonadati</taxon>
        <taxon>Pseudomonadota</taxon>
        <taxon>Alphaproteobacteria</taxon>
        <taxon>Sphingomonadales</taxon>
        <taxon>Sphingomonadaceae</taxon>
        <taxon>Novosphingobium</taxon>
    </lineage>
</organism>
<comment type="caution">
    <text evidence="2">The sequence shown here is derived from an EMBL/GenBank/DDBJ whole genome shotgun (WGS) entry which is preliminary data.</text>
</comment>
<evidence type="ECO:0000313" key="2">
    <source>
        <dbReference type="EMBL" id="NML95310.1"/>
    </source>
</evidence>
<keyword evidence="3" id="KW-1185">Reference proteome</keyword>
<proteinExistence type="predicted"/>
<dbReference type="SUPFAM" id="SSF63829">
    <property type="entry name" value="Calcium-dependent phosphotriesterase"/>
    <property type="match status" value="1"/>
</dbReference>
<protein>
    <submittedName>
        <fullName evidence="2">Esterase-like activity of phytase family protein</fullName>
    </submittedName>
</protein>
<evidence type="ECO:0000313" key="3">
    <source>
        <dbReference type="Proteomes" id="UP000583556"/>
    </source>
</evidence>